<gene>
    <name evidence="1" type="ORF">SNAT2548_LOCUS26220</name>
</gene>
<dbReference type="InterPro" id="IPR036514">
    <property type="entry name" value="SGNH_hydro_sf"/>
</dbReference>
<proteinExistence type="predicted"/>
<keyword evidence="2" id="KW-1185">Reference proteome</keyword>
<evidence type="ECO:0000313" key="1">
    <source>
        <dbReference type="EMBL" id="CAE7468450.1"/>
    </source>
</evidence>
<dbReference type="PANTHER" id="PTHR34407:SF1">
    <property type="entry name" value="SGNH HYDROLASE-TYPE ESTERASE DOMAIN-CONTAINING PROTEIN"/>
    <property type="match status" value="1"/>
</dbReference>
<dbReference type="Proteomes" id="UP000604046">
    <property type="component" value="Unassembled WGS sequence"/>
</dbReference>
<organism evidence="1 2">
    <name type="scientific">Symbiodinium natans</name>
    <dbReference type="NCBI Taxonomy" id="878477"/>
    <lineage>
        <taxon>Eukaryota</taxon>
        <taxon>Sar</taxon>
        <taxon>Alveolata</taxon>
        <taxon>Dinophyceae</taxon>
        <taxon>Suessiales</taxon>
        <taxon>Symbiodiniaceae</taxon>
        <taxon>Symbiodinium</taxon>
    </lineage>
</organism>
<dbReference type="OrthoDB" id="544608at2759"/>
<sequence length="543" mass="59615">MQLCQVSGTAAFVAISLAATFAFWLGLDDVYRLKHHGEELRGVSAARVSTVLRHHENAQHGDPTVLRTSTANTAIPAQSPRSPPLTLVGPSVAPHSVLFSTSIALQSNGSTNAATGLTKPPYFDRGIYNTIHGEKYYDISRFDGLLPEGNWTLLLPVLKKLASGGDLKIFVLGGSFTSGVDCLQPAKGTNVSRRLCAWPSRFLHWLRAAFPRSSVQMENHAQGGSPSNVILAGLGLLNFAGVDLVLVETLVNDWGDEVRAYERNSRINKEVAVSASFEVLLRTLKKVAPRSLIYTVEAACPGCRLAITNHKKVLEFYKIPHMDMVKVVKDAPTLWNGRNHPSYQTHQALADLLALSWSNVWDRMAGMNLANLGPLMQDFGVDFYHPAKERNRFYVCTKPCAVLSSLHTSTVRPKIRRGNWSLYEDRPGKPGWISMTPGSIMEIPLCFGRKPTLSITFLRSYEKLGRARVTLNHRSITLLGLWNDGSHVSQSDTIFCRADDFPGEGGGGGVVGFDVKPNTKSTMKIENLKFGNSKMKLISVVSC</sequence>
<dbReference type="AlphaFoldDB" id="A0A812SB95"/>
<comment type="caution">
    <text evidence="1">The sequence shown here is derived from an EMBL/GenBank/DDBJ whole genome shotgun (WGS) entry which is preliminary data.</text>
</comment>
<evidence type="ECO:0000313" key="2">
    <source>
        <dbReference type="Proteomes" id="UP000604046"/>
    </source>
</evidence>
<dbReference type="Gene3D" id="3.40.50.1110">
    <property type="entry name" value="SGNH hydrolase"/>
    <property type="match status" value="1"/>
</dbReference>
<dbReference type="EMBL" id="CAJNDS010002423">
    <property type="protein sequence ID" value="CAE7468450.1"/>
    <property type="molecule type" value="Genomic_DNA"/>
</dbReference>
<reference evidence="1" key="1">
    <citation type="submission" date="2021-02" db="EMBL/GenBank/DDBJ databases">
        <authorList>
            <person name="Dougan E. K."/>
            <person name="Rhodes N."/>
            <person name="Thang M."/>
            <person name="Chan C."/>
        </authorList>
    </citation>
    <scope>NUCLEOTIDE SEQUENCE</scope>
</reference>
<dbReference type="CDD" id="cd00229">
    <property type="entry name" value="SGNH_hydrolase"/>
    <property type="match status" value="1"/>
</dbReference>
<name>A0A812SB95_9DINO</name>
<accession>A0A812SB95</accession>
<protein>
    <submittedName>
        <fullName evidence="1">Uncharacterized protein</fullName>
    </submittedName>
</protein>
<dbReference type="SUPFAM" id="SSF52266">
    <property type="entry name" value="SGNH hydrolase"/>
    <property type="match status" value="1"/>
</dbReference>
<dbReference type="PANTHER" id="PTHR34407">
    <property type="entry name" value="EXPRESSED PROTEIN"/>
    <property type="match status" value="1"/>
</dbReference>